<feature type="domain" description="Orotidine 5'-phosphate decarboxylase" evidence="8">
    <location>
        <begin position="174"/>
        <end position="375"/>
    </location>
</feature>
<dbReference type="GO" id="GO:0016051">
    <property type="term" value="P:carbohydrate biosynthetic process"/>
    <property type="evidence" value="ECO:0007669"/>
    <property type="project" value="UniProtKB-UniRule"/>
</dbReference>
<dbReference type="FunFam" id="3.20.20.70:FF:000022">
    <property type="entry name" value="3-keto-L-gulonate-6-phosphate decarboxylase UlaD"/>
    <property type="match status" value="1"/>
</dbReference>
<proteinExistence type="inferred from homology"/>
<sequence>MFKVGEALIGEEPELAHIDLVIGDKSGPAGQAFLNGLTNLSQGHTPLLGVIKPNLPTKPSTLIVPKVTIQGMEDTEKIFGPAQEAVSKAVADSLEEGIIDPETAEEKVIITSVFIHPEATDFQKIYRYNYGATKLAIKRALNEEPTPNEVIKEKDIGGHPIMGNRITRLSKPPYLQVALDTTNFQHVEKLLKEIPENDNVIFEVGTPLVKKYGVDVVSRMREIREDAFIVVDLKTLDTGNLEARMVADAGGDGVVVAGIASKPTIEGVIEEAEKTGIYSIIDTINMKNPIELIKKLDKKPDILELHRAIDMEDQAEHAWHNIPELKKELNNGLISVAGGIKTQNVKEAVDAGADILVVGRAITGAKDPEGAAREIIEEIKTTL</sequence>
<dbReference type="NCBIfam" id="NF009833">
    <property type="entry name" value="PRK13307.1"/>
    <property type="match status" value="1"/>
</dbReference>
<evidence type="ECO:0000256" key="2">
    <source>
        <dbReference type="ARBA" id="ARBA00023268"/>
    </source>
</evidence>
<dbReference type="InterPro" id="IPR041710">
    <property type="entry name" value="HPS/KGPDC"/>
</dbReference>
<dbReference type="OrthoDB" id="64276at2157"/>
<feature type="region of interest" description="3-hexulose-6-phosphate synthase" evidence="7">
    <location>
        <begin position="162"/>
        <end position="383"/>
    </location>
</feature>
<dbReference type="AlphaFoldDB" id="A0A1Y3GG62"/>
<dbReference type="SMART" id="SM00934">
    <property type="entry name" value="OMPdecase"/>
    <property type="match status" value="1"/>
</dbReference>
<dbReference type="NCBIfam" id="TIGR03126">
    <property type="entry name" value="one_C_fae"/>
    <property type="match status" value="1"/>
</dbReference>
<dbReference type="RefSeq" id="WP_086637223.1">
    <property type="nucleotide sequence ID" value="NZ_MRZU01000003.1"/>
</dbReference>
<evidence type="ECO:0000313" key="9">
    <source>
        <dbReference type="EMBL" id="OUJ19194.1"/>
    </source>
</evidence>
<dbReference type="PANTHER" id="PTHR35039">
    <property type="entry name" value="3-KETO-L-GULONATE-6-PHOSPHATE DECARBOXYLASE SGBH-RELATED"/>
    <property type="match status" value="1"/>
</dbReference>
<evidence type="ECO:0000256" key="5">
    <source>
        <dbReference type="ARBA" id="ARBA00056998"/>
    </source>
</evidence>
<dbReference type="EC" id="4.1.2.43" evidence="7"/>
<comment type="function">
    <text evidence="7">Catalyzes the reversible formation of ribulose-5-phosphate and formaldehyde from 3-hexulose-6-phosphate.</text>
</comment>
<dbReference type="Pfam" id="PF08714">
    <property type="entry name" value="Fae"/>
    <property type="match status" value="1"/>
</dbReference>
<evidence type="ECO:0000256" key="7">
    <source>
        <dbReference type="HAMAP-Rule" id="MF_01268"/>
    </source>
</evidence>
<feature type="binding site" evidence="7">
    <location>
        <position position="66"/>
    </location>
    <ligand>
        <name>substrate</name>
    </ligand>
</feature>
<evidence type="ECO:0000256" key="4">
    <source>
        <dbReference type="ARBA" id="ARBA00052457"/>
    </source>
</evidence>
<dbReference type="GO" id="GO:0019854">
    <property type="term" value="P:L-ascorbic acid catabolic process"/>
    <property type="evidence" value="ECO:0007669"/>
    <property type="project" value="TreeGrafter"/>
</dbReference>
<feature type="active site" description="Proton donor" evidence="7">
    <location>
        <position position="17"/>
    </location>
</feature>
<feature type="binding site" evidence="7">
    <location>
        <position position="48"/>
    </location>
    <ligand>
        <name>substrate</name>
    </ligand>
</feature>
<name>A0A1Y3GG62_9EURY</name>
<feature type="binding site" evidence="7">
    <location>
        <position position="83"/>
    </location>
    <ligand>
        <name>substrate</name>
    </ligand>
</feature>
<dbReference type="Gene3D" id="3.30.230.60">
    <property type="entry name" value="Formaldehyde-activating enzyme"/>
    <property type="match status" value="1"/>
</dbReference>
<dbReference type="CDD" id="cd04726">
    <property type="entry name" value="KGPDC_HPS"/>
    <property type="match status" value="1"/>
</dbReference>
<comment type="pathway">
    <text evidence="7">Carbohydrate biosynthesis; D-ribose 5-phosphate biosynthesis.</text>
</comment>
<dbReference type="Proteomes" id="UP000195137">
    <property type="component" value="Unassembled WGS sequence"/>
</dbReference>
<dbReference type="InterPro" id="IPR001754">
    <property type="entry name" value="OMPdeCOase_dom"/>
</dbReference>
<feature type="region of interest" description="Formaldehyde-activating enzyme" evidence="7">
    <location>
        <begin position="1"/>
        <end position="161"/>
    </location>
</feature>
<comment type="caution">
    <text evidence="9">The sequence shown here is derived from an EMBL/GenBank/DDBJ whole genome shotgun (WGS) entry which is preliminary data.</text>
</comment>
<dbReference type="GO" id="GO:0016840">
    <property type="term" value="F:carbon-nitrogen lyase activity"/>
    <property type="evidence" value="ECO:0007669"/>
    <property type="project" value="InterPro"/>
</dbReference>
<dbReference type="InterPro" id="IPR020868">
    <property type="entry name" value="Fae/Hps"/>
</dbReference>
<keyword evidence="3 7" id="KW-0119">Carbohydrate metabolism</keyword>
<comment type="function">
    <text evidence="5 7">Catalyzes the condensation of formaldehyde with tetrahydromethanopterin (H(4)MPT) to 5,10-methylenetetrahydromethanopterin.</text>
</comment>
<comment type="similarity">
    <text evidence="7">In the C-terminal section; belongs to the HPS/KGPDC family. HPS subfamily.</text>
</comment>
<comment type="similarity">
    <text evidence="7">In the N-terminal section; belongs to the formaldehyde-activating enzyme family.</text>
</comment>
<dbReference type="InterPro" id="IPR011060">
    <property type="entry name" value="RibuloseP-bd_barrel"/>
</dbReference>
<evidence type="ECO:0000256" key="3">
    <source>
        <dbReference type="ARBA" id="ARBA00023277"/>
    </source>
</evidence>
<dbReference type="InterPro" id="IPR020568">
    <property type="entry name" value="Ribosomal_Su5_D2-typ_SF"/>
</dbReference>
<protein>
    <recommendedName>
        <fullName evidence="7">Bifunctional enzyme Fae/Hps</fullName>
    </recommendedName>
    <domain>
        <recommendedName>
            <fullName evidence="7">5,6,7,8-tetrahydromethanopterin hydro-lyase</fullName>
            <ecNumber evidence="7">4.2.1.147</ecNumber>
        </recommendedName>
        <alternativeName>
            <fullName evidence="7">Formaldehyde-activating enzyme</fullName>
            <shortName evidence="7">Fae</shortName>
        </alternativeName>
    </domain>
    <domain>
        <recommendedName>
            <fullName evidence="7">3-hexulose-6-phosphate synthase</fullName>
            <shortName evidence="7">HPS</shortName>
            <ecNumber evidence="7">4.1.2.43</ecNumber>
        </recommendedName>
        <alternativeName>
            <fullName evidence="7">D-arabino-3-hexulose-6-phosphate formaldehyde lyase</fullName>
        </alternativeName>
    </domain>
</protein>
<dbReference type="GO" id="GO:0016836">
    <property type="term" value="F:hydro-lyase activity"/>
    <property type="evidence" value="ECO:0007669"/>
    <property type="project" value="UniProtKB-UniRule"/>
</dbReference>
<dbReference type="InterPro" id="IPR014826">
    <property type="entry name" value="HCHO-activating_enzyme"/>
</dbReference>
<evidence type="ECO:0000313" key="10">
    <source>
        <dbReference type="Proteomes" id="UP000195137"/>
    </source>
</evidence>
<dbReference type="GO" id="GO:0006207">
    <property type="term" value="P:'de novo' pyrimidine nucleobase biosynthetic process"/>
    <property type="evidence" value="ECO:0007669"/>
    <property type="project" value="InterPro"/>
</dbReference>
<dbReference type="InterPro" id="IPR037075">
    <property type="entry name" value="HCHO-activating_enzyme_sf"/>
</dbReference>
<comment type="catalytic activity">
    <reaction evidence="7">
        <text>D-ribulose 5-phosphate + formaldehyde = D-arabino-hex-3-ulose 6-phosphate</text>
        <dbReference type="Rhea" id="RHEA:25201"/>
        <dbReference type="ChEBI" id="CHEBI:16842"/>
        <dbReference type="ChEBI" id="CHEBI:58121"/>
        <dbReference type="ChEBI" id="CHEBI:58542"/>
        <dbReference type="EC" id="4.1.2.43"/>
    </reaction>
</comment>
<dbReference type="Pfam" id="PF00215">
    <property type="entry name" value="OMPdecase"/>
    <property type="match status" value="1"/>
</dbReference>
<dbReference type="InterPro" id="IPR013785">
    <property type="entry name" value="Aldolase_TIM"/>
</dbReference>
<evidence type="ECO:0000259" key="8">
    <source>
        <dbReference type="SMART" id="SM00934"/>
    </source>
</evidence>
<dbReference type="PANTHER" id="PTHR35039:SF3">
    <property type="entry name" value="3-KETO-L-GULONATE-6-PHOSPHATE DECARBOXYLASE SGBH-RELATED"/>
    <property type="match status" value="1"/>
</dbReference>
<keyword evidence="10" id="KW-1185">Reference proteome</keyword>
<keyword evidence="1 7" id="KW-0456">Lyase</keyword>
<dbReference type="SUPFAM" id="SSF51366">
    <property type="entry name" value="Ribulose-phoshate binding barrel"/>
    <property type="match status" value="1"/>
</dbReference>
<dbReference type="FunFam" id="3.30.230.60:FF:000001">
    <property type="entry name" value="5,6,7,8-tetrahydromethanopterin hydro-lyase"/>
    <property type="match status" value="1"/>
</dbReference>
<comment type="similarity">
    <text evidence="6">Belongs to the formaldehyde-activating enzyme family.</text>
</comment>
<evidence type="ECO:0000256" key="1">
    <source>
        <dbReference type="ARBA" id="ARBA00023239"/>
    </source>
</evidence>
<organism evidence="9 10">
    <name type="scientific">Methanonatronarchaeum thermophilum</name>
    <dbReference type="NCBI Taxonomy" id="1927129"/>
    <lineage>
        <taxon>Archaea</taxon>
        <taxon>Methanobacteriati</taxon>
        <taxon>Methanobacteriota</taxon>
        <taxon>Methanonatronarchaeia</taxon>
        <taxon>Methanonatronarchaeales</taxon>
        <taxon>Methanonatronarchaeaceae</taxon>
        <taxon>Methanonatronarchaeum</taxon>
    </lineage>
</organism>
<dbReference type="UniPathway" id="UPA00293"/>
<feature type="binding site" evidence="7">
    <location>
        <position position="68"/>
    </location>
    <ligand>
        <name>substrate</name>
    </ligand>
</feature>
<dbReference type="GO" id="GO:0004590">
    <property type="term" value="F:orotidine-5'-phosphate decarboxylase activity"/>
    <property type="evidence" value="ECO:0007669"/>
    <property type="project" value="InterPro"/>
</dbReference>
<evidence type="ECO:0000256" key="6">
    <source>
        <dbReference type="ARBA" id="ARBA00061519"/>
    </source>
</evidence>
<dbReference type="GO" id="GO:0033982">
    <property type="term" value="F:3-dehydro-L-gulonate-6-phosphate decarboxylase activity"/>
    <property type="evidence" value="ECO:0007669"/>
    <property type="project" value="TreeGrafter"/>
</dbReference>
<dbReference type="EMBL" id="MRZU01000003">
    <property type="protein sequence ID" value="OUJ19194.1"/>
    <property type="molecule type" value="Genomic_DNA"/>
</dbReference>
<comment type="catalytic activity">
    <reaction evidence="4 7">
        <text>5,6,7,8-tetrahydromethanopterin + formaldehyde = 5,10-methylenetetrahydromethanopterin + H2O</text>
        <dbReference type="Rhea" id="RHEA:24678"/>
        <dbReference type="ChEBI" id="CHEBI:15377"/>
        <dbReference type="ChEBI" id="CHEBI:16842"/>
        <dbReference type="ChEBI" id="CHEBI:57818"/>
        <dbReference type="ChEBI" id="CHEBI:58103"/>
        <dbReference type="EC" id="4.2.1.147"/>
    </reaction>
</comment>
<reference evidence="9 10" key="1">
    <citation type="submission" date="2016-12" db="EMBL/GenBank/DDBJ databases">
        <title>Discovery of methanogenic haloarchaea.</title>
        <authorList>
            <person name="Sorokin D.Y."/>
            <person name="Makarova K.S."/>
            <person name="Abbas B."/>
            <person name="Ferrer M."/>
            <person name="Golyshin P.N."/>
        </authorList>
    </citation>
    <scope>NUCLEOTIDE SEQUENCE [LARGE SCALE GENOMIC DNA]</scope>
    <source>
        <strain evidence="9">AMET1</strain>
    </source>
</reference>
<dbReference type="HAMAP" id="MF_01268">
    <property type="entry name" value="Fae_Hps"/>
    <property type="match status" value="1"/>
</dbReference>
<accession>A0A1Y3GG62</accession>
<dbReference type="GO" id="GO:0043801">
    <property type="term" value="F:hexulose-6-phosphate synthase activity"/>
    <property type="evidence" value="ECO:0007669"/>
    <property type="project" value="UniProtKB-UniRule"/>
</dbReference>
<keyword evidence="2 7" id="KW-0511">Multifunctional enzyme</keyword>
<feature type="binding site" evidence="7">
    <location>
        <position position="19"/>
    </location>
    <ligand>
        <name>substrate</name>
    </ligand>
</feature>
<gene>
    <name evidence="7" type="primary">fae-hps</name>
    <name evidence="9" type="ORF">AMET1_0847</name>
</gene>
<dbReference type="EC" id="4.2.1.147" evidence="7"/>
<dbReference type="SUPFAM" id="SSF54211">
    <property type="entry name" value="Ribosomal protein S5 domain 2-like"/>
    <property type="match status" value="1"/>
</dbReference>
<dbReference type="Gene3D" id="3.20.20.70">
    <property type="entry name" value="Aldolase class I"/>
    <property type="match status" value="1"/>
</dbReference>